<comment type="caution">
    <text evidence="2">The sequence shown here is derived from an EMBL/GenBank/DDBJ whole genome shotgun (WGS) entry which is preliminary data.</text>
</comment>
<dbReference type="AlphaFoldDB" id="A0A3M7PIC3"/>
<dbReference type="EMBL" id="REGN01010578">
    <property type="protein sequence ID" value="RMZ98763.1"/>
    <property type="molecule type" value="Genomic_DNA"/>
</dbReference>
<gene>
    <name evidence="2" type="ORF">BpHYR1_043738</name>
</gene>
<reference evidence="2 3" key="1">
    <citation type="journal article" date="2018" name="Sci. Rep.">
        <title>Genomic signatures of local adaptation to the degree of environmental predictability in rotifers.</title>
        <authorList>
            <person name="Franch-Gras L."/>
            <person name="Hahn C."/>
            <person name="Garcia-Roger E.M."/>
            <person name="Carmona M.J."/>
            <person name="Serra M."/>
            <person name="Gomez A."/>
        </authorList>
    </citation>
    <scope>NUCLEOTIDE SEQUENCE [LARGE SCALE GENOMIC DNA]</scope>
    <source>
        <strain evidence="2">HYR1</strain>
    </source>
</reference>
<accession>A0A3M7PIC3</accession>
<protein>
    <submittedName>
        <fullName evidence="2">Uncharacterized protein</fullName>
    </submittedName>
</protein>
<dbReference type="Proteomes" id="UP000276133">
    <property type="component" value="Unassembled WGS sequence"/>
</dbReference>
<keyword evidence="1" id="KW-1133">Transmembrane helix</keyword>
<organism evidence="2 3">
    <name type="scientific">Brachionus plicatilis</name>
    <name type="common">Marine rotifer</name>
    <name type="synonym">Brachionus muelleri</name>
    <dbReference type="NCBI Taxonomy" id="10195"/>
    <lineage>
        <taxon>Eukaryota</taxon>
        <taxon>Metazoa</taxon>
        <taxon>Spiralia</taxon>
        <taxon>Gnathifera</taxon>
        <taxon>Rotifera</taxon>
        <taxon>Eurotatoria</taxon>
        <taxon>Monogononta</taxon>
        <taxon>Pseudotrocha</taxon>
        <taxon>Ploima</taxon>
        <taxon>Brachionidae</taxon>
        <taxon>Brachionus</taxon>
    </lineage>
</organism>
<keyword evidence="1" id="KW-0472">Membrane</keyword>
<name>A0A3M7PIC3_BRAPC</name>
<feature type="transmembrane region" description="Helical" evidence="1">
    <location>
        <begin position="9"/>
        <end position="29"/>
    </location>
</feature>
<keyword evidence="3" id="KW-1185">Reference proteome</keyword>
<evidence type="ECO:0000313" key="2">
    <source>
        <dbReference type="EMBL" id="RMZ98763.1"/>
    </source>
</evidence>
<sequence>MGRKYKKIFCFYFVFIFYIVSSFYSYYWIKCNKVYGTLLLNFLIFSIGDIKYQNNYCRDLGKNHLVKVNSII</sequence>
<proteinExistence type="predicted"/>
<evidence type="ECO:0000256" key="1">
    <source>
        <dbReference type="SAM" id="Phobius"/>
    </source>
</evidence>
<keyword evidence="1" id="KW-0812">Transmembrane</keyword>
<evidence type="ECO:0000313" key="3">
    <source>
        <dbReference type="Proteomes" id="UP000276133"/>
    </source>
</evidence>